<dbReference type="GO" id="GO:0016829">
    <property type="term" value="F:lyase activity"/>
    <property type="evidence" value="ECO:0007669"/>
    <property type="project" value="UniProtKB-KW"/>
</dbReference>
<evidence type="ECO:0000256" key="2">
    <source>
        <dbReference type="ARBA" id="ARBA00023239"/>
    </source>
</evidence>
<keyword evidence="2" id="KW-0456">Lyase</keyword>
<dbReference type="Gene3D" id="1.50.10.100">
    <property type="entry name" value="Chondroitin AC/alginate lyase"/>
    <property type="match status" value="1"/>
</dbReference>
<keyword evidence="1 4" id="KW-0732">Signal</keyword>
<dbReference type="InterPro" id="IPR008929">
    <property type="entry name" value="Chondroitin_lyas"/>
</dbReference>
<feature type="domain" description="Alginate lyase" evidence="5">
    <location>
        <begin position="99"/>
        <end position="325"/>
    </location>
</feature>
<dbReference type="Proteomes" id="UP000236569">
    <property type="component" value="Unassembled WGS sequence"/>
</dbReference>
<evidence type="ECO:0000256" key="1">
    <source>
        <dbReference type="ARBA" id="ARBA00022729"/>
    </source>
</evidence>
<organism evidence="6 7">
    <name type="scientific">Deinococcus aerius</name>
    <dbReference type="NCBI Taxonomy" id="200253"/>
    <lineage>
        <taxon>Bacteria</taxon>
        <taxon>Thermotogati</taxon>
        <taxon>Deinococcota</taxon>
        <taxon>Deinococci</taxon>
        <taxon>Deinococcales</taxon>
        <taxon>Deinococcaceae</taxon>
        <taxon>Deinococcus</taxon>
    </lineage>
</organism>
<dbReference type="AlphaFoldDB" id="A0A2I9D5W8"/>
<evidence type="ECO:0000256" key="3">
    <source>
        <dbReference type="SAM" id="MobiDB-lite"/>
    </source>
</evidence>
<evidence type="ECO:0000256" key="4">
    <source>
        <dbReference type="SAM" id="SignalP"/>
    </source>
</evidence>
<protein>
    <submittedName>
        <fullName evidence="6">Putative secreted protein</fullName>
    </submittedName>
</protein>
<sequence>MRPLTLLALGLTASLLAACGRAPDLAGSGTTGTLAPQATSGITSFRHPGIALSRANLDRIRLAVQNRTEPTSSGWVRLTSSPFASPAHVARPKSQITTRKGGPYADPSGPYGSGDLEMREDSFAAFANALEWYVTGQEQHAKAAIRIMNAYSEVSPTIDGSNAELLAAHTAVQWANAAEIIKHTYKPTSSPGWTSAAHQSFARMLRDKFYGVIQNFLPDTYAGNWDAAVINAMMAMGVFLDDIPMFNRGWDRYMGTQGSGALQNYIAPVTYEVAETCRDQEHAQMGLGYLAGAAEIAYNQGSDALYSAHEYRLLRGYEFEANYILSRGQSATLRRCPASKTQPLPDDIAKVRGDGIQRYPVWEIMHNHYHDRRQFNTTYSRQIVLDVRARLGGEGYNHTLLGFGTALYARPTTP</sequence>
<gene>
    <name evidence="6" type="ORF">DAERI_070064</name>
</gene>
<dbReference type="Pfam" id="PF05426">
    <property type="entry name" value="Alginate_lyase"/>
    <property type="match status" value="1"/>
</dbReference>
<proteinExistence type="predicted"/>
<dbReference type="SUPFAM" id="SSF48230">
    <property type="entry name" value="Chondroitin AC/alginate lyase"/>
    <property type="match status" value="1"/>
</dbReference>
<dbReference type="OrthoDB" id="222550at2"/>
<accession>A0A2I9D5W8</accession>
<dbReference type="InterPro" id="IPR008397">
    <property type="entry name" value="Alginate_lyase_dom"/>
</dbReference>
<evidence type="ECO:0000259" key="5">
    <source>
        <dbReference type="Pfam" id="PF05426"/>
    </source>
</evidence>
<dbReference type="RefSeq" id="WP_103129475.1">
    <property type="nucleotide sequence ID" value="NZ_BFAG01000007.1"/>
</dbReference>
<feature type="region of interest" description="Disordered" evidence="3">
    <location>
        <begin position="85"/>
        <end position="113"/>
    </location>
</feature>
<keyword evidence="7" id="KW-1185">Reference proteome</keyword>
<reference evidence="7" key="1">
    <citation type="submission" date="2018-01" db="EMBL/GenBank/DDBJ databases">
        <title>Draft Genome Sequence of the Radioresistant Bacterium Deinococcus aerius TR0125, Isolated from the Higher Atmosphere above Japan.</title>
        <authorList>
            <person name="Satoh K."/>
            <person name="Arai H."/>
            <person name="Sanzen T."/>
            <person name="Kawaguchi Y."/>
            <person name="Hayashi H."/>
            <person name="Yokobori S."/>
            <person name="Yamagishi A."/>
            <person name="Oono Y."/>
            <person name="Narumi I."/>
        </authorList>
    </citation>
    <scope>NUCLEOTIDE SEQUENCE [LARGE SCALE GENOMIC DNA]</scope>
    <source>
        <strain evidence="7">TR0125</strain>
    </source>
</reference>
<name>A0A2I9D5W8_9DEIO</name>
<comment type="caution">
    <text evidence="6">The sequence shown here is derived from an EMBL/GenBank/DDBJ whole genome shotgun (WGS) entry which is preliminary data.</text>
</comment>
<feature type="signal peptide" evidence="4">
    <location>
        <begin position="1"/>
        <end position="17"/>
    </location>
</feature>
<dbReference type="EMBL" id="BFAG01000007">
    <property type="protein sequence ID" value="GBF06066.1"/>
    <property type="molecule type" value="Genomic_DNA"/>
</dbReference>
<evidence type="ECO:0000313" key="6">
    <source>
        <dbReference type="EMBL" id="GBF06066.1"/>
    </source>
</evidence>
<dbReference type="GO" id="GO:0042597">
    <property type="term" value="C:periplasmic space"/>
    <property type="evidence" value="ECO:0007669"/>
    <property type="project" value="InterPro"/>
</dbReference>
<evidence type="ECO:0000313" key="7">
    <source>
        <dbReference type="Proteomes" id="UP000236569"/>
    </source>
</evidence>
<dbReference type="PROSITE" id="PS51257">
    <property type="entry name" value="PROKAR_LIPOPROTEIN"/>
    <property type="match status" value="1"/>
</dbReference>
<feature type="chain" id="PRO_5014463170" evidence="4">
    <location>
        <begin position="18"/>
        <end position="414"/>
    </location>
</feature>